<proteinExistence type="predicted"/>
<name>A0AAE0LFG5_9CHLO</name>
<dbReference type="AlphaFoldDB" id="A0AAE0LFG5"/>
<dbReference type="Proteomes" id="UP001190700">
    <property type="component" value="Unassembled WGS sequence"/>
</dbReference>
<protein>
    <submittedName>
        <fullName evidence="2">Uncharacterized protein</fullName>
    </submittedName>
</protein>
<dbReference type="EMBL" id="LGRX02003140">
    <property type="protein sequence ID" value="KAK3282845.1"/>
    <property type="molecule type" value="Genomic_DNA"/>
</dbReference>
<evidence type="ECO:0000256" key="1">
    <source>
        <dbReference type="SAM" id="MobiDB-lite"/>
    </source>
</evidence>
<evidence type="ECO:0000313" key="2">
    <source>
        <dbReference type="EMBL" id="KAK3282845.1"/>
    </source>
</evidence>
<accession>A0AAE0LFG5</accession>
<keyword evidence="3" id="KW-1185">Reference proteome</keyword>
<organism evidence="2 3">
    <name type="scientific">Cymbomonas tetramitiformis</name>
    <dbReference type="NCBI Taxonomy" id="36881"/>
    <lineage>
        <taxon>Eukaryota</taxon>
        <taxon>Viridiplantae</taxon>
        <taxon>Chlorophyta</taxon>
        <taxon>Pyramimonadophyceae</taxon>
        <taxon>Pyramimonadales</taxon>
        <taxon>Pyramimonadaceae</taxon>
        <taxon>Cymbomonas</taxon>
    </lineage>
</organism>
<sequence>MTLAQILPDDKLRALMFSSDERIDKADSLKRVQLISLCRAQASIIAHYRSALGVSTQPVASQDPIVLNILVSEGAEVGGDASDLQSISDVSYCEAGVGDEPMFLPTRSVSSQITTTRPMIGATSSGSSERQAPPVRIERHYYHEATQ</sequence>
<reference evidence="2 3" key="1">
    <citation type="journal article" date="2015" name="Genome Biol. Evol.">
        <title>Comparative Genomics of a Bacterivorous Green Alga Reveals Evolutionary Causalities and Consequences of Phago-Mixotrophic Mode of Nutrition.</title>
        <authorList>
            <person name="Burns J.A."/>
            <person name="Paasch A."/>
            <person name="Narechania A."/>
            <person name="Kim E."/>
        </authorList>
    </citation>
    <scope>NUCLEOTIDE SEQUENCE [LARGE SCALE GENOMIC DNA]</scope>
    <source>
        <strain evidence="2 3">PLY_AMNH</strain>
    </source>
</reference>
<evidence type="ECO:0000313" key="3">
    <source>
        <dbReference type="Proteomes" id="UP001190700"/>
    </source>
</evidence>
<gene>
    <name evidence="2" type="ORF">CYMTET_9440</name>
</gene>
<feature type="compositionally biased region" description="Basic and acidic residues" evidence="1">
    <location>
        <begin position="136"/>
        <end position="147"/>
    </location>
</feature>
<comment type="caution">
    <text evidence="2">The sequence shown here is derived from an EMBL/GenBank/DDBJ whole genome shotgun (WGS) entry which is preliminary data.</text>
</comment>
<feature type="compositionally biased region" description="Polar residues" evidence="1">
    <location>
        <begin position="116"/>
        <end position="130"/>
    </location>
</feature>
<feature type="region of interest" description="Disordered" evidence="1">
    <location>
        <begin position="116"/>
        <end position="147"/>
    </location>
</feature>